<dbReference type="KEGG" id="pcor:KS4_15940"/>
<evidence type="ECO:0008006" key="5">
    <source>
        <dbReference type="Google" id="ProtNLM"/>
    </source>
</evidence>
<feature type="compositionally biased region" description="Basic and acidic residues" evidence="1">
    <location>
        <begin position="164"/>
        <end position="180"/>
    </location>
</feature>
<protein>
    <recommendedName>
        <fullName evidence="5">Lipoprotein</fullName>
    </recommendedName>
</protein>
<feature type="signal peptide" evidence="2">
    <location>
        <begin position="1"/>
        <end position="25"/>
    </location>
</feature>
<keyword evidence="2" id="KW-0732">Signal</keyword>
<evidence type="ECO:0000313" key="3">
    <source>
        <dbReference type="EMBL" id="QDU33544.1"/>
    </source>
</evidence>
<sequence precursor="true">MRICYTFWGVLLALTLSLCSGCSNLALRDAQSAYQQGDLATAQVKIDLYSEKNIEGRNAIIAQLEKGSIYRALEQYEQSNAAFEIANQQFEYWDMQPEFKIGDESAAMLTNLNMLPYRGYNYDRIMLYTYRALNYMQLGHVDKARVEMKRALNAQREAVSRNAKRLEKMQEQAEAKAQQERKKKSGGFNADKTLNSDKLKASMGAQFAELKKHQAYADYVNPFTEFLQGIYYMHASLDGSDLDQARLSLQRVRNMVPSNAYLGQDLDAILRLQAGSEREPITYVIYEAGLAPSRDDVRIDLPLFLVNDEVDYVAMAFPTLRMHNNYIATISISTPAGRIATQPIASMDSIIAQEFTNELPIIVTKTVLNSATKAAAAWAAKNATKKDDNVQFMVQLGTAIYQAATAEADLRTWATLPKEFQYARVATPADKTIKIGLGEGFFKEVKLDSGLINVVYVKSITLGHPPKVTQFVLRK</sequence>
<reference evidence="3 4" key="1">
    <citation type="submission" date="2019-02" db="EMBL/GenBank/DDBJ databases">
        <title>Deep-cultivation of Planctomycetes and their phenomic and genomic characterization uncovers novel biology.</title>
        <authorList>
            <person name="Wiegand S."/>
            <person name="Jogler M."/>
            <person name="Boedeker C."/>
            <person name="Pinto D."/>
            <person name="Vollmers J."/>
            <person name="Rivas-Marin E."/>
            <person name="Kohn T."/>
            <person name="Peeters S.H."/>
            <person name="Heuer A."/>
            <person name="Rast P."/>
            <person name="Oberbeckmann S."/>
            <person name="Bunk B."/>
            <person name="Jeske O."/>
            <person name="Meyerdierks A."/>
            <person name="Storesund J.E."/>
            <person name="Kallscheuer N."/>
            <person name="Luecker S."/>
            <person name="Lage O.M."/>
            <person name="Pohl T."/>
            <person name="Merkel B.J."/>
            <person name="Hornburger P."/>
            <person name="Mueller R.-W."/>
            <person name="Bruemmer F."/>
            <person name="Labrenz M."/>
            <person name="Spormann A.M."/>
            <person name="Op den Camp H."/>
            <person name="Overmann J."/>
            <person name="Amann R."/>
            <person name="Jetten M.S.M."/>
            <person name="Mascher T."/>
            <person name="Medema M.H."/>
            <person name="Devos D.P."/>
            <person name="Kaster A.-K."/>
            <person name="Ovreas L."/>
            <person name="Rohde M."/>
            <person name="Galperin M.Y."/>
            <person name="Jogler C."/>
        </authorList>
    </citation>
    <scope>NUCLEOTIDE SEQUENCE [LARGE SCALE GENOMIC DNA]</scope>
    <source>
        <strain evidence="3 4">KS4</strain>
    </source>
</reference>
<name>A0A517YTK2_9BACT</name>
<accession>A0A517YTK2</accession>
<evidence type="ECO:0000256" key="2">
    <source>
        <dbReference type="SAM" id="SignalP"/>
    </source>
</evidence>
<feature type="region of interest" description="Disordered" evidence="1">
    <location>
        <begin position="159"/>
        <end position="194"/>
    </location>
</feature>
<gene>
    <name evidence="3" type="ORF">KS4_15940</name>
</gene>
<dbReference type="OrthoDB" id="9769023at2"/>
<proteinExistence type="predicted"/>
<dbReference type="Proteomes" id="UP000317369">
    <property type="component" value="Chromosome"/>
</dbReference>
<dbReference type="AlphaFoldDB" id="A0A517YTK2"/>
<evidence type="ECO:0000313" key="4">
    <source>
        <dbReference type="Proteomes" id="UP000317369"/>
    </source>
</evidence>
<evidence type="ECO:0000256" key="1">
    <source>
        <dbReference type="SAM" id="MobiDB-lite"/>
    </source>
</evidence>
<keyword evidence="4" id="KW-1185">Reference proteome</keyword>
<dbReference type="EMBL" id="CP036425">
    <property type="protein sequence ID" value="QDU33544.1"/>
    <property type="molecule type" value="Genomic_DNA"/>
</dbReference>
<dbReference type="RefSeq" id="WP_145076667.1">
    <property type="nucleotide sequence ID" value="NZ_CP036425.1"/>
</dbReference>
<feature type="chain" id="PRO_5022003738" description="Lipoprotein" evidence="2">
    <location>
        <begin position="26"/>
        <end position="475"/>
    </location>
</feature>
<organism evidence="3 4">
    <name type="scientific">Poriferisphaera corsica</name>
    <dbReference type="NCBI Taxonomy" id="2528020"/>
    <lineage>
        <taxon>Bacteria</taxon>
        <taxon>Pseudomonadati</taxon>
        <taxon>Planctomycetota</taxon>
        <taxon>Phycisphaerae</taxon>
        <taxon>Phycisphaerales</taxon>
        <taxon>Phycisphaeraceae</taxon>
        <taxon>Poriferisphaera</taxon>
    </lineage>
</organism>